<comment type="caution">
    <text evidence="2">The sequence shown here is derived from an EMBL/GenBank/DDBJ whole genome shotgun (WGS) entry which is preliminary data.</text>
</comment>
<dbReference type="InterPro" id="IPR036397">
    <property type="entry name" value="RNaseH_sf"/>
</dbReference>
<organism evidence="2 3">
    <name type="scientific">Metarhizium rileyi (strain RCEF 4871)</name>
    <name type="common">Nomuraea rileyi</name>
    <dbReference type="NCBI Taxonomy" id="1649241"/>
    <lineage>
        <taxon>Eukaryota</taxon>
        <taxon>Fungi</taxon>
        <taxon>Dikarya</taxon>
        <taxon>Ascomycota</taxon>
        <taxon>Pezizomycotina</taxon>
        <taxon>Sordariomycetes</taxon>
        <taxon>Hypocreomycetidae</taxon>
        <taxon>Hypocreales</taxon>
        <taxon>Clavicipitaceae</taxon>
        <taxon>Metarhizium</taxon>
    </lineage>
</organism>
<dbReference type="GO" id="GO:0003676">
    <property type="term" value="F:nucleic acid binding"/>
    <property type="evidence" value="ECO:0007669"/>
    <property type="project" value="InterPro"/>
</dbReference>
<dbReference type="InterPro" id="IPR012337">
    <property type="entry name" value="RNaseH-like_sf"/>
</dbReference>
<evidence type="ECO:0000313" key="2">
    <source>
        <dbReference type="EMBL" id="TWU77368.1"/>
    </source>
</evidence>
<accession>A0A5C6GKQ5</accession>
<name>A0A5C6GKQ5_METRR</name>
<reference evidence="3" key="1">
    <citation type="submission" date="2018-12" db="EMBL/GenBank/DDBJ databases">
        <title>The complete genome of Metarhizium rileyi, a key fungal pathogen of Lepidoptera.</title>
        <authorList>
            <person name="Binneck E."/>
            <person name="Lastra C.C.L."/>
            <person name="Sosa-Gomez D.R."/>
        </authorList>
    </citation>
    <scope>NUCLEOTIDE SEQUENCE [LARGE SCALE GENOMIC DNA]</scope>
    <source>
        <strain evidence="3">Cep018-CH2</strain>
    </source>
</reference>
<feature type="domain" description="Gfd2/YDR514C-like C-terminal" evidence="1">
    <location>
        <begin position="290"/>
        <end position="472"/>
    </location>
</feature>
<evidence type="ECO:0000259" key="1">
    <source>
        <dbReference type="Pfam" id="PF21762"/>
    </source>
</evidence>
<dbReference type="GO" id="GO:0005634">
    <property type="term" value="C:nucleus"/>
    <property type="evidence" value="ECO:0007669"/>
    <property type="project" value="TreeGrafter"/>
</dbReference>
<dbReference type="InterPro" id="IPR048519">
    <property type="entry name" value="Gfd2/YDR514C-like_C"/>
</dbReference>
<proteinExistence type="predicted"/>
<dbReference type="PANTHER" id="PTHR28083:SF1">
    <property type="entry name" value="GOOD FOR FULL DBP5 ACTIVITY PROTEIN 2"/>
    <property type="match status" value="1"/>
</dbReference>
<dbReference type="SUPFAM" id="SSF53098">
    <property type="entry name" value="Ribonuclease H-like"/>
    <property type="match status" value="1"/>
</dbReference>
<sequence>MTDDDYFCAQLGKLQAILGKKISLDQSEPSDIKETLSSSEIRTFGWEHEHLQSKMSPRHDKYGVETASYMANPVKSSTPYKDLDSAMLRIGQPVDEEITFCPWDAVVHYPSRFIGKANKPRAQPFFDRVLEGKTWDFFYLHDPAEPDRKPCLLVPTIQFVGFLDAINEILKTGLVIPPGPNKRLFSLHFGVGGTPRPRYLMRSRDQKKLHISEWPTANDDDLQAYKTAADMHRDLWRSTWEKTTQHRFPDDKLGSYRAEQNRKARLQMLSQTQLYLGLQGTSTPPAKPVVFLCVDIEAIEVAPNPVSEIGIAVLDTEHLKGIVAGPSGRNWWEFIEARHMRVKEYAGLVNYRFVQGCPNNFDFGTSTFPRLAELVDELHSTFAKYANDSHELVLVGHDIKSDINYLSSIGFHIDQVPGLIGNIDTQAIYRAWNDGTRSCSLSSVLANLGISYANLHNAGNDAVYTLRAMVAIAVAGLLPKQNTEPPEPSHQ</sequence>
<dbReference type="Pfam" id="PF21762">
    <property type="entry name" value="DEDDh_C"/>
    <property type="match status" value="1"/>
</dbReference>
<dbReference type="Proteomes" id="UP000317257">
    <property type="component" value="Unassembled WGS sequence"/>
</dbReference>
<gene>
    <name evidence="2" type="ORF">ED733_005821</name>
</gene>
<protein>
    <recommendedName>
        <fullName evidence="1">Gfd2/YDR514C-like C-terminal domain-containing protein</fullName>
    </recommendedName>
</protein>
<dbReference type="InterPro" id="IPR040151">
    <property type="entry name" value="Gfd2/YDR514C-like"/>
</dbReference>
<dbReference type="EMBL" id="SBHS01000003">
    <property type="protein sequence ID" value="TWU77368.1"/>
    <property type="molecule type" value="Genomic_DNA"/>
</dbReference>
<dbReference type="Gene3D" id="3.30.420.10">
    <property type="entry name" value="Ribonuclease H-like superfamily/Ribonuclease H"/>
    <property type="match status" value="1"/>
</dbReference>
<dbReference type="PANTHER" id="PTHR28083">
    <property type="entry name" value="GOOD FOR FULL DBP5 ACTIVITY PROTEIN 2"/>
    <property type="match status" value="1"/>
</dbReference>
<dbReference type="AlphaFoldDB" id="A0A5C6GKQ5"/>
<evidence type="ECO:0000313" key="3">
    <source>
        <dbReference type="Proteomes" id="UP000317257"/>
    </source>
</evidence>